<dbReference type="InterPro" id="IPR053828">
    <property type="entry name" value="Nucleosidase_C"/>
</dbReference>
<evidence type="ECO:0000259" key="2">
    <source>
        <dbReference type="Pfam" id="PF21953"/>
    </source>
</evidence>
<dbReference type="InterPro" id="IPR006179">
    <property type="entry name" value="5_nucleotidase/apyrase"/>
</dbReference>
<dbReference type="GeneID" id="37028195"/>
<dbReference type="PANTHER" id="PTHR11575:SF22">
    <property type="entry name" value="ADL392WP"/>
    <property type="match status" value="1"/>
</dbReference>
<keyword evidence="4" id="KW-1185">Reference proteome</keyword>
<dbReference type="Pfam" id="PF00149">
    <property type="entry name" value="Metallophos"/>
    <property type="match status" value="1"/>
</dbReference>
<dbReference type="STRING" id="1569628.A0A316UPH8"/>
<dbReference type="InterPro" id="IPR004843">
    <property type="entry name" value="Calcineurin-like_PHP"/>
</dbReference>
<dbReference type="AlphaFoldDB" id="A0A316UPH8"/>
<dbReference type="Proteomes" id="UP000245884">
    <property type="component" value="Unassembled WGS sequence"/>
</dbReference>
<dbReference type="InterPro" id="IPR029052">
    <property type="entry name" value="Metallo-depent_PP-like"/>
</dbReference>
<evidence type="ECO:0000313" key="3">
    <source>
        <dbReference type="EMBL" id="PWN27206.1"/>
    </source>
</evidence>
<dbReference type="Pfam" id="PF21953">
    <property type="entry name" value="NadN_nucleosid_C"/>
    <property type="match status" value="1"/>
</dbReference>
<dbReference type="InterPro" id="IPR036907">
    <property type="entry name" value="5'-Nucleotdase_C_sf"/>
</dbReference>
<dbReference type="GO" id="GO:0016787">
    <property type="term" value="F:hydrolase activity"/>
    <property type="evidence" value="ECO:0007669"/>
    <property type="project" value="InterPro"/>
</dbReference>
<protein>
    <submittedName>
        <fullName evidence="3">Uncharacterized protein</fullName>
    </submittedName>
</protein>
<dbReference type="PANTHER" id="PTHR11575">
    <property type="entry name" value="5'-NUCLEOTIDASE-RELATED"/>
    <property type="match status" value="1"/>
</dbReference>
<dbReference type="Gene3D" id="3.90.780.10">
    <property type="entry name" value="5'-Nucleotidase, C-terminal domain"/>
    <property type="match status" value="1"/>
</dbReference>
<reference evidence="3 4" key="1">
    <citation type="journal article" date="2018" name="Mol. Biol. Evol.">
        <title>Broad Genomic Sampling Reveals a Smut Pathogenic Ancestry of the Fungal Clade Ustilaginomycotina.</title>
        <authorList>
            <person name="Kijpornyongpan T."/>
            <person name="Mondo S.J."/>
            <person name="Barry K."/>
            <person name="Sandor L."/>
            <person name="Lee J."/>
            <person name="Lipzen A."/>
            <person name="Pangilinan J."/>
            <person name="LaButti K."/>
            <person name="Hainaut M."/>
            <person name="Henrissat B."/>
            <person name="Grigoriev I.V."/>
            <person name="Spatafora J.W."/>
            <person name="Aime M.C."/>
        </authorList>
    </citation>
    <scope>NUCLEOTIDE SEQUENCE [LARGE SCALE GENOMIC DNA]</scope>
    <source>
        <strain evidence="3 4">MCA 5214</strain>
    </source>
</reference>
<evidence type="ECO:0000259" key="1">
    <source>
        <dbReference type="Pfam" id="PF00149"/>
    </source>
</evidence>
<dbReference type="SUPFAM" id="SSF56300">
    <property type="entry name" value="Metallo-dependent phosphatases"/>
    <property type="match status" value="1"/>
</dbReference>
<accession>A0A316UPH8</accession>
<gene>
    <name evidence="3" type="ORF">BDZ90DRAFT_232755</name>
</gene>
<dbReference type="OrthoDB" id="7722975at2759"/>
<sequence length="653" mass="73987">MASRWTWRRSSLLLAWLIALLLPLLLVLKSYWAPLEHVRRLQPARRLPKLNQTIRALEWGQVQFLHTTDIHGHLAAHHSPLPPSTSFSADWADWVAFVELMRRKATEEGRDLVVVDTGDLVTGHGLSDATKPKGRVSNELVGMAGYDVLTIGNHELLDAEGFADLRERFVPQCNGRYLTSNVDFFDPKKGQWRPVGERWTSFLLPATRRRITALGLVFDFQPPVGNVSVLEPELTFRQEWLIELMASPEAQQTDIWLLAGHMPLDHDAEDHWDAVVAGLRAHIGPNKPIVALGGHTHVRDCRRYDKNSMLLQSGRFHETAGWLSLDWDGEEQPTFSRRYIDLNPLNLAHHLGKPLTSKLFATPKANAIRRLLRNAFSHLELDIVHGHAPRDYYLERYPASDTRSILNATTSALNHIFAQPPEQGKRLVVLNSGSLRSDLREGPFTTGDQYIVSPFSDSFWVVPRVPWRMARLLVEHLNGVATPSGGAEEVIHHRSEENDGSKQGALAEPGYVTQDRCGPGGDWSTDGDDAIHAPIPVVPFEPAYLSTATFTGEVEGEVIVDVITVRYLLPRVVDALRALDPAWSSAHHEPYVYHDEQGQEFKTRDLWKRYAERFWNGPEEGQQNDQWWKARWDELQRQAEAEGHELYEVDEGI</sequence>
<feature type="domain" description="Putative 5'-nucleotidase C-terminal" evidence="2">
    <location>
        <begin position="391"/>
        <end position="573"/>
    </location>
</feature>
<organism evidence="3 4">
    <name type="scientific">Jaminaea rosea</name>
    <dbReference type="NCBI Taxonomy" id="1569628"/>
    <lineage>
        <taxon>Eukaryota</taxon>
        <taxon>Fungi</taxon>
        <taxon>Dikarya</taxon>
        <taxon>Basidiomycota</taxon>
        <taxon>Ustilaginomycotina</taxon>
        <taxon>Exobasidiomycetes</taxon>
        <taxon>Microstromatales</taxon>
        <taxon>Microstromatales incertae sedis</taxon>
        <taxon>Jaminaea</taxon>
    </lineage>
</organism>
<dbReference type="GO" id="GO:0009166">
    <property type="term" value="P:nucleotide catabolic process"/>
    <property type="evidence" value="ECO:0007669"/>
    <property type="project" value="InterPro"/>
</dbReference>
<dbReference type="EMBL" id="KZ819669">
    <property type="protein sequence ID" value="PWN27206.1"/>
    <property type="molecule type" value="Genomic_DNA"/>
</dbReference>
<dbReference type="Gene3D" id="3.60.21.10">
    <property type="match status" value="1"/>
</dbReference>
<dbReference type="PIRSF" id="PIRSF017316">
    <property type="entry name" value="Pesterase_C1039"/>
    <property type="match status" value="1"/>
</dbReference>
<dbReference type="SUPFAM" id="SSF55816">
    <property type="entry name" value="5'-nucleotidase (syn. UDP-sugar hydrolase), C-terminal domain"/>
    <property type="match status" value="1"/>
</dbReference>
<dbReference type="InterPro" id="IPR014485">
    <property type="entry name" value="Pesterase_C1039"/>
</dbReference>
<dbReference type="GO" id="GO:0005829">
    <property type="term" value="C:cytosol"/>
    <property type="evidence" value="ECO:0007669"/>
    <property type="project" value="TreeGrafter"/>
</dbReference>
<evidence type="ECO:0000313" key="4">
    <source>
        <dbReference type="Proteomes" id="UP000245884"/>
    </source>
</evidence>
<dbReference type="RefSeq" id="XP_025361818.1">
    <property type="nucleotide sequence ID" value="XM_025506372.1"/>
</dbReference>
<name>A0A316UPH8_9BASI</name>
<proteinExistence type="predicted"/>
<feature type="domain" description="Calcineurin-like phosphoesterase" evidence="1">
    <location>
        <begin position="64"/>
        <end position="298"/>
    </location>
</feature>